<feature type="compositionally biased region" description="Acidic residues" evidence="1">
    <location>
        <begin position="139"/>
        <end position="186"/>
    </location>
</feature>
<dbReference type="Proteomes" id="UP000253208">
    <property type="component" value="Unassembled WGS sequence"/>
</dbReference>
<feature type="compositionally biased region" description="Acidic residues" evidence="1">
    <location>
        <begin position="218"/>
        <end position="231"/>
    </location>
</feature>
<comment type="caution">
    <text evidence="2">The sequence shown here is derived from an EMBL/GenBank/DDBJ whole genome shotgun (WGS) entry which is preliminary data.</text>
</comment>
<dbReference type="AlphaFoldDB" id="A0A367G2I4"/>
<evidence type="ECO:0000313" key="2">
    <source>
        <dbReference type="EMBL" id="RCH44191.1"/>
    </source>
</evidence>
<dbReference type="RefSeq" id="WP_022426974.1">
    <property type="nucleotide sequence ID" value="NZ_PSQG01000009.1"/>
</dbReference>
<name>A0A367G2I4_9FIRM</name>
<dbReference type="EMBL" id="PSQG01000009">
    <property type="protein sequence ID" value="RCH44191.1"/>
    <property type="molecule type" value="Genomic_DNA"/>
</dbReference>
<sequence length="237" mass="25919">MAKSSFWDDLGNTLTRKAKGLSSRAENLYEIQKIRNKLSAQERMTEKLMMDIGKMIYTRYEQGEAVDGETGAICEEISQHMLEADHYRDAIAASKGEKFCPACHKAVMREASFCPYCGAACPTAELEEKAADVIEQADEELEEAAEAEVTEVPETEAEENAEATEAAADPEETVEASEVVETEEATEVAAKTAEASETETSGSDPELEEERTEVGSAETEEPAADPENTETIEEKTE</sequence>
<organism evidence="2 3">
    <name type="scientific">Blautia obeum</name>
    <dbReference type="NCBI Taxonomy" id="40520"/>
    <lineage>
        <taxon>Bacteria</taxon>
        <taxon>Bacillati</taxon>
        <taxon>Bacillota</taxon>
        <taxon>Clostridia</taxon>
        <taxon>Lachnospirales</taxon>
        <taxon>Lachnospiraceae</taxon>
        <taxon>Blautia</taxon>
    </lineage>
</organism>
<gene>
    <name evidence="2" type="ORF">C4886_07690</name>
</gene>
<evidence type="ECO:0000256" key="1">
    <source>
        <dbReference type="SAM" id="MobiDB-lite"/>
    </source>
</evidence>
<reference evidence="2 3" key="1">
    <citation type="submission" date="2018-02" db="EMBL/GenBank/DDBJ databases">
        <title>Complete genome sequencing of Faecalibacterium prausnitzii strains isolated from the human gut.</title>
        <authorList>
            <person name="Fitzgerald B.C."/>
            <person name="Shkoporov A.N."/>
            <person name="Ross P.R."/>
            <person name="Hill C."/>
        </authorList>
    </citation>
    <scope>NUCLEOTIDE SEQUENCE [LARGE SCALE GENOMIC DNA]</scope>
    <source>
        <strain evidence="2 3">APC942/31-1</strain>
    </source>
</reference>
<feature type="region of interest" description="Disordered" evidence="1">
    <location>
        <begin position="139"/>
        <end position="237"/>
    </location>
</feature>
<proteinExistence type="predicted"/>
<feature type="compositionally biased region" description="Low complexity" evidence="1">
    <location>
        <begin position="187"/>
        <end position="201"/>
    </location>
</feature>
<protein>
    <submittedName>
        <fullName evidence="2">Zinc ribbon domain-containing protein</fullName>
    </submittedName>
</protein>
<evidence type="ECO:0000313" key="3">
    <source>
        <dbReference type="Proteomes" id="UP000253208"/>
    </source>
</evidence>
<accession>A0A367G2I4</accession>